<dbReference type="EC" id="2.3.2.31" evidence="2"/>
<dbReference type="PROSITE" id="PS51873">
    <property type="entry name" value="TRIAD"/>
    <property type="match status" value="1"/>
</dbReference>
<dbReference type="InterPro" id="IPR031127">
    <property type="entry name" value="E3_UB_ligase_RBR"/>
</dbReference>
<evidence type="ECO:0000259" key="12">
    <source>
        <dbReference type="PROSITE" id="PS51873"/>
    </source>
</evidence>
<dbReference type="AlphaFoldDB" id="A0A4E0RX75"/>
<keyword evidence="8" id="KW-0862">Zinc</keyword>
<dbReference type="GO" id="GO:0016567">
    <property type="term" value="P:protein ubiquitination"/>
    <property type="evidence" value="ECO:0007669"/>
    <property type="project" value="InterPro"/>
</dbReference>
<dbReference type="InterPro" id="IPR002867">
    <property type="entry name" value="IBR_dom"/>
</dbReference>
<dbReference type="GO" id="GO:0008270">
    <property type="term" value="F:zinc ion binding"/>
    <property type="evidence" value="ECO:0007669"/>
    <property type="project" value="UniProtKB-KW"/>
</dbReference>
<name>A0A4E0RX75_FASHE</name>
<keyword evidence="7" id="KW-0833">Ubl conjugation pathway</keyword>
<dbReference type="FunFam" id="1.20.120.1750:FF:000002">
    <property type="entry name" value="RBR-type E3 ubiquitin transferase"/>
    <property type="match status" value="1"/>
</dbReference>
<evidence type="ECO:0000256" key="9">
    <source>
        <dbReference type="PROSITE-ProRule" id="PRU00175"/>
    </source>
</evidence>
<dbReference type="Pfam" id="PF01485">
    <property type="entry name" value="IBR"/>
    <property type="match status" value="1"/>
</dbReference>
<dbReference type="PANTHER" id="PTHR11685">
    <property type="entry name" value="RBR FAMILY RING FINGER AND IBR DOMAIN-CONTAINING"/>
    <property type="match status" value="1"/>
</dbReference>
<comment type="catalytic activity">
    <reaction evidence="1">
        <text>[E2 ubiquitin-conjugating enzyme]-S-ubiquitinyl-L-cysteine + [acceptor protein]-L-lysine = [E2 ubiquitin-conjugating enzyme]-L-cysteine + [acceptor protein]-N(6)-ubiquitinyl-L-lysine.</text>
        <dbReference type="EC" id="2.3.2.31"/>
    </reaction>
</comment>
<evidence type="ECO:0000256" key="3">
    <source>
        <dbReference type="ARBA" id="ARBA00022679"/>
    </source>
</evidence>
<protein>
    <recommendedName>
        <fullName evidence="2">RBR-type E3 ubiquitin transferase</fullName>
        <ecNumber evidence="2">2.3.2.31</ecNumber>
    </recommendedName>
</protein>
<evidence type="ECO:0000256" key="1">
    <source>
        <dbReference type="ARBA" id="ARBA00001798"/>
    </source>
</evidence>
<proteinExistence type="predicted"/>
<dbReference type="InterPro" id="IPR047556">
    <property type="entry name" value="Rcat_RBR_TRIAD1"/>
</dbReference>
<evidence type="ECO:0000313" key="13">
    <source>
        <dbReference type="EMBL" id="THD22782.1"/>
    </source>
</evidence>
<evidence type="ECO:0000259" key="11">
    <source>
        <dbReference type="PROSITE" id="PS50089"/>
    </source>
</evidence>
<comment type="caution">
    <text evidence="13">The sequence shown here is derived from an EMBL/GenBank/DDBJ whole genome shotgun (WGS) entry which is preliminary data.</text>
</comment>
<dbReference type="InterPro" id="IPR013083">
    <property type="entry name" value="Znf_RING/FYVE/PHD"/>
</dbReference>
<keyword evidence="6 9" id="KW-0863">Zinc-finger</keyword>
<accession>A0A4E0RX75</accession>
<feature type="compositionally biased region" description="Acidic residues" evidence="10">
    <location>
        <begin position="86"/>
        <end position="103"/>
    </location>
</feature>
<dbReference type="Gene3D" id="3.30.40.10">
    <property type="entry name" value="Zinc/RING finger domain, C3HC4 (zinc finger)"/>
    <property type="match status" value="1"/>
</dbReference>
<evidence type="ECO:0000256" key="4">
    <source>
        <dbReference type="ARBA" id="ARBA00022723"/>
    </source>
</evidence>
<dbReference type="Pfam" id="PF22191">
    <property type="entry name" value="IBR_1"/>
    <property type="match status" value="1"/>
</dbReference>
<keyword evidence="14" id="KW-1185">Reference proteome</keyword>
<sequence length="625" mass="71219">MCISFSLPPPPPASFYSRFSSVNPIEDQRFPQEPGQLGSKPRTRVVLQDFKTITSRLQDNCEGALCVRFQAFVMSSITPKENAGDFSDDDEDYYAENDSDIYGDNERSPTDVSHLEAFKCKELTVNGVEAILNKCIEELCMAVEIPPSIARLLLLNNEWKFEAVKKRYLTDPMQLLVEQLILPPRSSSPTASDSPAVMATVRSVQRKNLPVHPYLLPPKLNTDSLCAICFTAPSPNSPRLEFFPESSEIPISAPSFTQSTGIATFNATAFPANGRSLDVLVACRLYGLSCGHRFCADCWSSYLALQVSEAKGTDIRCMGTSCNILVPEDFLLTMLKGSPMKDKYLSFIFKQMVTSHPFLRFCSGVDCSVIMHALEPPKARRVECSSCHQQFCFLCGDAYHAPASCDTMKRWTLKCQADSGTSSYMQAHTKDCPECHVCIEKNGGCNHMSCTKCNHQFCWVCLQPWSTHQSEYYSCSRYDDSAEDRARLQARNSLQRYVFHYDRWANHERSLQLEQGHRARVLERINEKVMNNEGTWIDWQYLLTAADRLRDCRYTLKYTYPFAYFSENLERKELFEYQQAMLELEVEELSWKIEHAEVTDRADLQNAMDVCEKHRQTLLQAFLSD</sequence>
<dbReference type="InterPro" id="IPR017907">
    <property type="entry name" value="Znf_RING_CS"/>
</dbReference>
<dbReference type="SUPFAM" id="SSF57850">
    <property type="entry name" value="RING/U-box"/>
    <property type="match status" value="3"/>
</dbReference>
<dbReference type="EMBL" id="JXXN02002527">
    <property type="protein sequence ID" value="THD22782.1"/>
    <property type="molecule type" value="Genomic_DNA"/>
</dbReference>
<feature type="domain" description="RING-type" evidence="11">
    <location>
        <begin position="435"/>
        <end position="475"/>
    </location>
</feature>
<dbReference type="SMART" id="SM00647">
    <property type="entry name" value="IBR"/>
    <property type="match status" value="2"/>
</dbReference>
<evidence type="ECO:0000256" key="8">
    <source>
        <dbReference type="ARBA" id="ARBA00022833"/>
    </source>
</evidence>
<dbReference type="InterPro" id="IPR044066">
    <property type="entry name" value="TRIAD_supradom"/>
</dbReference>
<dbReference type="Pfam" id="PF19422">
    <property type="entry name" value="Ariadne"/>
    <property type="match status" value="1"/>
</dbReference>
<dbReference type="PROSITE" id="PS50089">
    <property type="entry name" value="ZF_RING_2"/>
    <property type="match status" value="1"/>
</dbReference>
<gene>
    <name evidence="13" type="ORF">D915_006274</name>
</gene>
<dbReference type="PROSITE" id="PS00518">
    <property type="entry name" value="ZF_RING_1"/>
    <property type="match status" value="1"/>
</dbReference>
<dbReference type="InterPro" id="IPR045840">
    <property type="entry name" value="Ariadne"/>
</dbReference>
<evidence type="ECO:0000256" key="5">
    <source>
        <dbReference type="ARBA" id="ARBA00022737"/>
    </source>
</evidence>
<dbReference type="Proteomes" id="UP000230066">
    <property type="component" value="Unassembled WGS sequence"/>
</dbReference>
<dbReference type="CDD" id="cd20360">
    <property type="entry name" value="Rcat_RBR_TRIAD1"/>
    <property type="match status" value="1"/>
</dbReference>
<dbReference type="GO" id="GO:0061630">
    <property type="term" value="F:ubiquitin protein ligase activity"/>
    <property type="evidence" value="ECO:0007669"/>
    <property type="project" value="UniProtKB-EC"/>
</dbReference>
<evidence type="ECO:0000256" key="7">
    <source>
        <dbReference type="ARBA" id="ARBA00022786"/>
    </source>
</evidence>
<keyword evidence="4" id="KW-0479">Metal-binding</keyword>
<feature type="region of interest" description="Disordered" evidence="10">
    <location>
        <begin position="83"/>
        <end position="107"/>
    </location>
</feature>
<feature type="domain" description="RING-type" evidence="12">
    <location>
        <begin position="266"/>
        <end position="479"/>
    </location>
</feature>
<dbReference type="Gene3D" id="1.20.120.1750">
    <property type="match status" value="1"/>
</dbReference>
<dbReference type="Pfam" id="PF26000">
    <property type="entry name" value="UBA_ARIH2_N"/>
    <property type="match status" value="1"/>
</dbReference>
<evidence type="ECO:0000313" key="14">
    <source>
        <dbReference type="Proteomes" id="UP000230066"/>
    </source>
</evidence>
<keyword evidence="5" id="KW-0677">Repeat</keyword>
<evidence type="ECO:0000256" key="10">
    <source>
        <dbReference type="SAM" id="MobiDB-lite"/>
    </source>
</evidence>
<dbReference type="InterPro" id="IPR001841">
    <property type="entry name" value="Znf_RING"/>
</dbReference>
<evidence type="ECO:0000256" key="2">
    <source>
        <dbReference type="ARBA" id="ARBA00012251"/>
    </source>
</evidence>
<reference evidence="13" key="1">
    <citation type="submission" date="2019-03" db="EMBL/GenBank/DDBJ databases">
        <title>Improved annotation for the trematode Fasciola hepatica.</title>
        <authorList>
            <person name="Choi Y.-J."/>
            <person name="Martin J."/>
            <person name="Mitreva M."/>
        </authorList>
    </citation>
    <scope>NUCLEOTIDE SEQUENCE [LARGE SCALE GENOMIC DNA]</scope>
</reference>
<organism evidence="13 14">
    <name type="scientific">Fasciola hepatica</name>
    <name type="common">Liver fluke</name>
    <dbReference type="NCBI Taxonomy" id="6192"/>
    <lineage>
        <taxon>Eukaryota</taxon>
        <taxon>Metazoa</taxon>
        <taxon>Spiralia</taxon>
        <taxon>Lophotrochozoa</taxon>
        <taxon>Platyhelminthes</taxon>
        <taxon>Trematoda</taxon>
        <taxon>Digenea</taxon>
        <taxon>Plagiorchiida</taxon>
        <taxon>Echinostomata</taxon>
        <taxon>Echinostomatoidea</taxon>
        <taxon>Fasciolidae</taxon>
        <taxon>Fasciola</taxon>
    </lineage>
</organism>
<keyword evidence="3" id="KW-0808">Transferase</keyword>
<evidence type="ECO:0000256" key="6">
    <source>
        <dbReference type="ARBA" id="ARBA00022771"/>
    </source>
</evidence>